<dbReference type="InterPro" id="IPR035919">
    <property type="entry name" value="EAL_sf"/>
</dbReference>
<dbReference type="InterPro" id="IPR043128">
    <property type="entry name" value="Rev_trsase/Diguanyl_cyclase"/>
</dbReference>
<dbReference type="GO" id="GO:0071111">
    <property type="term" value="F:cyclic-guanylate-specific phosphodiesterase activity"/>
    <property type="evidence" value="ECO:0007669"/>
    <property type="project" value="InterPro"/>
</dbReference>
<dbReference type="RefSeq" id="WP_184136255.1">
    <property type="nucleotide sequence ID" value="NZ_JACHFL010000015.1"/>
</dbReference>
<dbReference type="AlphaFoldDB" id="A0A7W8NHS3"/>
<proteinExistence type="predicted"/>
<dbReference type="PANTHER" id="PTHR33121">
    <property type="entry name" value="CYCLIC DI-GMP PHOSPHODIESTERASE PDEF"/>
    <property type="match status" value="1"/>
</dbReference>
<feature type="transmembrane region" description="Helical" evidence="1">
    <location>
        <begin position="135"/>
        <end position="153"/>
    </location>
</feature>
<feature type="domain" description="GGDEF" evidence="3">
    <location>
        <begin position="405"/>
        <end position="533"/>
    </location>
</feature>
<feature type="transmembrane region" description="Helical" evidence="1">
    <location>
        <begin position="202"/>
        <end position="220"/>
    </location>
</feature>
<feature type="domain" description="EAL" evidence="2">
    <location>
        <begin position="541"/>
        <end position="797"/>
    </location>
</feature>
<dbReference type="NCBIfam" id="TIGR00254">
    <property type="entry name" value="GGDEF"/>
    <property type="match status" value="1"/>
</dbReference>
<evidence type="ECO:0000313" key="4">
    <source>
        <dbReference type="EMBL" id="MBB5365068.1"/>
    </source>
</evidence>
<keyword evidence="5" id="KW-1185">Reference proteome</keyword>
<keyword evidence="1" id="KW-0472">Membrane</keyword>
<dbReference type="SMART" id="SM00267">
    <property type="entry name" value="GGDEF"/>
    <property type="match status" value="1"/>
</dbReference>
<reference evidence="4 5" key="1">
    <citation type="submission" date="2020-08" db="EMBL/GenBank/DDBJ databases">
        <title>Genomic Encyclopedia of Type Strains, Phase IV (KMG-IV): sequencing the most valuable type-strain genomes for metagenomic binning, comparative biology and taxonomic classification.</title>
        <authorList>
            <person name="Goeker M."/>
        </authorList>
    </citation>
    <scope>NUCLEOTIDE SEQUENCE [LARGE SCALE GENOMIC DNA]</scope>
    <source>
        <strain evidence="4 5">DSM 27939</strain>
    </source>
</reference>
<dbReference type="SUPFAM" id="SSF55073">
    <property type="entry name" value="Nucleotide cyclase"/>
    <property type="match status" value="1"/>
</dbReference>
<dbReference type="InterPro" id="IPR000160">
    <property type="entry name" value="GGDEF_dom"/>
</dbReference>
<dbReference type="PROSITE" id="PS50887">
    <property type="entry name" value="GGDEF"/>
    <property type="match status" value="1"/>
</dbReference>
<dbReference type="InterPro" id="IPR029787">
    <property type="entry name" value="Nucleotide_cyclase"/>
</dbReference>
<dbReference type="InterPro" id="IPR050706">
    <property type="entry name" value="Cyclic-di-GMP_PDE-like"/>
</dbReference>
<dbReference type="EMBL" id="JACHFL010000015">
    <property type="protein sequence ID" value="MBB5365068.1"/>
    <property type="molecule type" value="Genomic_DNA"/>
</dbReference>
<dbReference type="Gene3D" id="3.30.70.270">
    <property type="match status" value="1"/>
</dbReference>
<dbReference type="PROSITE" id="PS50883">
    <property type="entry name" value="EAL"/>
    <property type="match status" value="1"/>
</dbReference>
<dbReference type="Pfam" id="PF00990">
    <property type="entry name" value="GGDEF"/>
    <property type="match status" value="1"/>
</dbReference>
<feature type="transmembrane region" description="Helical" evidence="1">
    <location>
        <begin position="270"/>
        <end position="292"/>
    </location>
</feature>
<dbReference type="Gene3D" id="3.20.20.450">
    <property type="entry name" value="EAL domain"/>
    <property type="match status" value="1"/>
</dbReference>
<gene>
    <name evidence="4" type="ORF">HNQ08_004186</name>
</gene>
<dbReference type="Pfam" id="PF00563">
    <property type="entry name" value="EAL"/>
    <property type="match status" value="1"/>
</dbReference>
<feature type="transmembrane region" description="Helical" evidence="1">
    <location>
        <begin position="73"/>
        <end position="94"/>
    </location>
</feature>
<feature type="transmembrane region" description="Helical" evidence="1">
    <location>
        <begin position="39"/>
        <end position="61"/>
    </location>
</feature>
<feature type="transmembrane region" description="Helical" evidence="1">
    <location>
        <begin position="173"/>
        <end position="190"/>
    </location>
</feature>
<evidence type="ECO:0000259" key="3">
    <source>
        <dbReference type="PROSITE" id="PS50887"/>
    </source>
</evidence>
<dbReference type="CDD" id="cd01949">
    <property type="entry name" value="GGDEF"/>
    <property type="match status" value="1"/>
</dbReference>
<comment type="caution">
    <text evidence="4">The sequence shown here is derived from an EMBL/GenBank/DDBJ whole genome shotgun (WGS) entry which is preliminary data.</text>
</comment>
<dbReference type="SUPFAM" id="SSF141868">
    <property type="entry name" value="EAL domain-like"/>
    <property type="match status" value="1"/>
</dbReference>
<sequence>MTMGPADRQPLRVALLTTALLGLAHLVWVALQPRGVGAHWLPQTFALGVLYASALTCWFAARVPPDTARTWRWMAWALGLYAVSDTLYVLLRWLNGAAPFPPALDTFYLGFYVLFILACLALPRQPLRRAQAWRLTLDVGIVAGALGVSLWYGALASVQGTTQASPFGTLVNLSYPVLGLYALGLLLMVIRRRERLRLEESLMALGLMAFVIANTLHLFVDDYGGFVSGLPVDLLWTAGATLFAVAAWHSRRVVPPGHPEVVVARAAPQFTHIVYTLAPYLGLTVCFALSLLTQGEDSLAARGVLWGTAGVTLLVAARQIAALTDNAALTAQLAALNATLESRVATRTAEVERGRAQLEVHARELAWQAHHDSLTGLPNRAGFLTALGEAVERQQQPPAGEQQAPPLAVLFLDLDGFKGVNDTLGHTVGDQLLIKVAARLRGAQLPGEFTARLGGDEFMVLTSQPPQARAQQVLELFTSPFDLGGHPVRISASVGVSVYPDSGADAESLYMHADVAMYEAKRSGKGAARLFLSQVTQQQSQAEVSERLRGALARGEFSLSYQPICNAAQQTVALEALLRWNSPELGLLVPGQFLPTVQHLGLDDALGNWVLNEACAQLALWHAAGRGGLRVAVNISRSQLGRQDLPGQVSAALARYGLSGPDLELEVTEPPTDVEVQAAAVMRAVQEQGVHWSLGGFGVQRSAFAPLLQLPVQFIKLDRGLIGALDGPPSGQEQARRAVQASVALARALGLSVVAEGVETRAQWAAATELGCALTQGFWLGQPQNALKTTSRLGAALKQPFPPL</sequence>
<feature type="transmembrane region" description="Helical" evidence="1">
    <location>
        <begin position="106"/>
        <end position="123"/>
    </location>
</feature>
<dbReference type="PANTHER" id="PTHR33121:SF79">
    <property type="entry name" value="CYCLIC DI-GMP PHOSPHODIESTERASE PDED-RELATED"/>
    <property type="match status" value="1"/>
</dbReference>
<keyword evidence="1" id="KW-1133">Transmembrane helix</keyword>
<dbReference type="Proteomes" id="UP000552709">
    <property type="component" value="Unassembled WGS sequence"/>
</dbReference>
<name>A0A7W8NHS3_9DEIO</name>
<evidence type="ECO:0000313" key="5">
    <source>
        <dbReference type="Proteomes" id="UP000552709"/>
    </source>
</evidence>
<keyword evidence="1" id="KW-0812">Transmembrane</keyword>
<dbReference type="CDD" id="cd01948">
    <property type="entry name" value="EAL"/>
    <property type="match status" value="1"/>
</dbReference>
<organism evidence="4 5">
    <name type="scientific">Deinococcus humi</name>
    <dbReference type="NCBI Taxonomy" id="662880"/>
    <lineage>
        <taxon>Bacteria</taxon>
        <taxon>Thermotogati</taxon>
        <taxon>Deinococcota</taxon>
        <taxon>Deinococci</taxon>
        <taxon>Deinococcales</taxon>
        <taxon>Deinococcaceae</taxon>
        <taxon>Deinococcus</taxon>
    </lineage>
</organism>
<evidence type="ECO:0000256" key="1">
    <source>
        <dbReference type="SAM" id="Phobius"/>
    </source>
</evidence>
<evidence type="ECO:0000259" key="2">
    <source>
        <dbReference type="PROSITE" id="PS50883"/>
    </source>
</evidence>
<dbReference type="SMART" id="SM00052">
    <property type="entry name" value="EAL"/>
    <property type="match status" value="1"/>
</dbReference>
<protein>
    <submittedName>
        <fullName evidence="4">Diguanylate cyclase (GGDEF)-like protein</fullName>
    </submittedName>
</protein>
<dbReference type="InterPro" id="IPR001633">
    <property type="entry name" value="EAL_dom"/>
</dbReference>
<accession>A0A7W8NHS3</accession>